<dbReference type="Gene3D" id="3.30.200.20">
    <property type="entry name" value="Phosphorylase Kinase, domain 1"/>
    <property type="match status" value="1"/>
</dbReference>
<dbReference type="PANTHER" id="PTHR24416:SF488">
    <property type="entry name" value="PROTEIN KINASE DOMAIN-CONTAINING PROTEIN"/>
    <property type="match status" value="1"/>
</dbReference>
<reference evidence="8" key="1">
    <citation type="submission" date="2022-11" db="UniProtKB">
        <authorList>
            <consortium name="WormBaseParasite"/>
        </authorList>
    </citation>
    <scope>IDENTIFICATION</scope>
</reference>
<dbReference type="GO" id="GO:0004714">
    <property type="term" value="F:transmembrane receptor protein tyrosine kinase activity"/>
    <property type="evidence" value="ECO:0007669"/>
    <property type="project" value="TreeGrafter"/>
</dbReference>
<dbReference type="InterPro" id="IPR008266">
    <property type="entry name" value="Tyr_kinase_AS"/>
</dbReference>
<keyword evidence="7" id="KW-1185">Reference proteome</keyword>
<dbReference type="InterPro" id="IPR050122">
    <property type="entry name" value="RTK"/>
</dbReference>
<dbReference type="Gene3D" id="1.10.510.10">
    <property type="entry name" value="Transferase(Phosphotransferase) domain 1"/>
    <property type="match status" value="1"/>
</dbReference>
<dbReference type="SUPFAM" id="SSF56112">
    <property type="entry name" value="Protein kinase-like (PK-like)"/>
    <property type="match status" value="1"/>
</dbReference>
<organism evidence="7 8">
    <name type="scientific">Acrobeloides nanus</name>
    <dbReference type="NCBI Taxonomy" id="290746"/>
    <lineage>
        <taxon>Eukaryota</taxon>
        <taxon>Metazoa</taxon>
        <taxon>Ecdysozoa</taxon>
        <taxon>Nematoda</taxon>
        <taxon>Chromadorea</taxon>
        <taxon>Rhabditida</taxon>
        <taxon>Tylenchina</taxon>
        <taxon>Cephalobomorpha</taxon>
        <taxon>Cephaloboidea</taxon>
        <taxon>Cephalobidae</taxon>
        <taxon>Acrobeloides</taxon>
    </lineage>
</organism>
<dbReference type="CDD" id="cd00192">
    <property type="entry name" value="PTKc"/>
    <property type="match status" value="1"/>
</dbReference>
<keyword evidence="3" id="KW-0418">Kinase</keyword>
<dbReference type="InterPro" id="IPR001245">
    <property type="entry name" value="Ser-Thr/Tyr_kinase_cat_dom"/>
</dbReference>
<evidence type="ECO:0000256" key="2">
    <source>
        <dbReference type="ARBA" id="ARBA00022741"/>
    </source>
</evidence>
<dbReference type="Pfam" id="PF07714">
    <property type="entry name" value="PK_Tyr_Ser-Thr"/>
    <property type="match status" value="1"/>
</dbReference>
<evidence type="ECO:0000259" key="6">
    <source>
        <dbReference type="PROSITE" id="PS50011"/>
    </source>
</evidence>
<evidence type="ECO:0000256" key="1">
    <source>
        <dbReference type="ARBA" id="ARBA00022679"/>
    </source>
</evidence>
<protein>
    <submittedName>
        <fullName evidence="8">Protein kinase domain-containing protein</fullName>
    </submittedName>
</protein>
<dbReference type="GO" id="GO:0005886">
    <property type="term" value="C:plasma membrane"/>
    <property type="evidence" value="ECO:0007669"/>
    <property type="project" value="TreeGrafter"/>
</dbReference>
<dbReference type="Proteomes" id="UP000887540">
    <property type="component" value="Unplaced"/>
</dbReference>
<dbReference type="GO" id="GO:0007169">
    <property type="term" value="P:cell surface receptor protein tyrosine kinase signaling pathway"/>
    <property type="evidence" value="ECO:0007669"/>
    <property type="project" value="TreeGrafter"/>
</dbReference>
<evidence type="ECO:0000256" key="5">
    <source>
        <dbReference type="ARBA" id="ARBA00023137"/>
    </source>
</evidence>
<dbReference type="SMART" id="SM00219">
    <property type="entry name" value="TyrKc"/>
    <property type="match status" value="1"/>
</dbReference>
<keyword evidence="2" id="KW-0547">Nucleotide-binding</keyword>
<dbReference type="FunFam" id="1.10.510.10:FF:000554">
    <property type="entry name" value="Predicted protein"/>
    <property type="match status" value="1"/>
</dbReference>
<proteinExistence type="predicted"/>
<dbReference type="PANTHER" id="PTHR24416">
    <property type="entry name" value="TYROSINE-PROTEIN KINASE RECEPTOR"/>
    <property type="match status" value="1"/>
</dbReference>
<feature type="domain" description="Protein kinase" evidence="6">
    <location>
        <begin position="1"/>
        <end position="245"/>
    </location>
</feature>
<dbReference type="PROSITE" id="PS00109">
    <property type="entry name" value="PROTEIN_KINASE_TYR"/>
    <property type="match status" value="1"/>
</dbReference>
<dbReference type="GO" id="GO:0005524">
    <property type="term" value="F:ATP binding"/>
    <property type="evidence" value="ECO:0007669"/>
    <property type="project" value="UniProtKB-KW"/>
</dbReference>
<dbReference type="WBParaSite" id="ACRNAN_scaffold715.g27096.t3">
    <property type="protein sequence ID" value="ACRNAN_scaffold715.g27096.t3"/>
    <property type="gene ID" value="ACRNAN_scaffold715.g27096"/>
</dbReference>
<name>A0A914EC35_9BILA</name>
<sequence length="364" mass="41619">MGKFTKMKWIGYNENIVNMLGCITIGDPLCLVLEFMPIDLMQYLRNRRLEFENCYPTTCEEKTGLTKDFMQFAWQIADGMRYLSSKGIVHRDLAARNILVDEEQHAKICDFGLCIQKSTRRTTIDLNLGPDQQKRKSGVGVVVTSSGRLPIKWLAIESLQRHEFSVKSDVWSYGLLLFEIYSFGEAPFSTVDTKDMLRHLQDGGRPEKPEFCSLEIYEILQDCWAENPEERPTFQELLTKFTILLERTTENYGYLAILKDCSSDNENHTVTASSHASKLGRIAQSFCFPRRTGSRASSESDAETVSLKNVQRRHTSADIKITSVNHLTVRQKRKLERKVSSFDDSNLTSCRTLSYSVNSESNLD</sequence>
<evidence type="ECO:0000313" key="8">
    <source>
        <dbReference type="WBParaSite" id="ACRNAN_scaffold715.g27096.t3"/>
    </source>
</evidence>
<evidence type="ECO:0000256" key="3">
    <source>
        <dbReference type="ARBA" id="ARBA00022777"/>
    </source>
</evidence>
<keyword evidence="4" id="KW-0067">ATP-binding</keyword>
<dbReference type="InterPro" id="IPR000719">
    <property type="entry name" value="Prot_kinase_dom"/>
</dbReference>
<dbReference type="AlphaFoldDB" id="A0A914EC35"/>
<evidence type="ECO:0000313" key="7">
    <source>
        <dbReference type="Proteomes" id="UP000887540"/>
    </source>
</evidence>
<dbReference type="GO" id="GO:0043235">
    <property type="term" value="C:receptor complex"/>
    <property type="evidence" value="ECO:0007669"/>
    <property type="project" value="TreeGrafter"/>
</dbReference>
<keyword evidence="1" id="KW-0808">Transferase</keyword>
<evidence type="ECO:0000256" key="4">
    <source>
        <dbReference type="ARBA" id="ARBA00022840"/>
    </source>
</evidence>
<dbReference type="InterPro" id="IPR011009">
    <property type="entry name" value="Kinase-like_dom_sf"/>
</dbReference>
<dbReference type="InterPro" id="IPR020635">
    <property type="entry name" value="Tyr_kinase_cat_dom"/>
</dbReference>
<keyword evidence="5" id="KW-0829">Tyrosine-protein kinase</keyword>
<dbReference type="PROSITE" id="PS50011">
    <property type="entry name" value="PROTEIN_KINASE_DOM"/>
    <property type="match status" value="1"/>
</dbReference>
<accession>A0A914EC35</accession>